<dbReference type="PANTHER" id="PTHR15598">
    <property type="entry name" value="ENHANCER OF MRNA-DECAPPING PROTEIN 4"/>
    <property type="match status" value="1"/>
</dbReference>
<feature type="compositionally biased region" description="Low complexity" evidence="7">
    <location>
        <begin position="203"/>
        <end position="216"/>
    </location>
</feature>
<evidence type="ECO:0000256" key="4">
    <source>
        <dbReference type="ARBA" id="ARBA00022574"/>
    </source>
</evidence>
<keyword evidence="5" id="KW-0677">Repeat</keyword>
<feature type="compositionally biased region" description="Low complexity" evidence="7">
    <location>
        <begin position="1085"/>
        <end position="1104"/>
    </location>
</feature>
<keyword evidence="10" id="KW-1185">Reference proteome</keyword>
<organism evidence="9 10">
    <name type="scientific">Amorphotheca resinae ATCC 22711</name>
    <dbReference type="NCBI Taxonomy" id="857342"/>
    <lineage>
        <taxon>Eukaryota</taxon>
        <taxon>Fungi</taxon>
        <taxon>Dikarya</taxon>
        <taxon>Ascomycota</taxon>
        <taxon>Pezizomycotina</taxon>
        <taxon>Leotiomycetes</taxon>
        <taxon>Helotiales</taxon>
        <taxon>Amorphothecaceae</taxon>
        <taxon>Amorphotheca</taxon>
    </lineage>
</organism>
<evidence type="ECO:0000313" key="10">
    <source>
        <dbReference type="Proteomes" id="UP000241818"/>
    </source>
</evidence>
<dbReference type="Pfam" id="PF24106">
    <property type="entry name" value="Beta-prop_EDC4L"/>
    <property type="match status" value="1"/>
</dbReference>
<dbReference type="GO" id="GO:0031087">
    <property type="term" value="P:deadenylation-independent decapping of nuclear-transcribed mRNA"/>
    <property type="evidence" value="ECO:0007669"/>
    <property type="project" value="InterPro"/>
</dbReference>
<feature type="compositionally biased region" description="Low complexity" evidence="7">
    <location>
        <begin position="151"/>
        <end position="161"/>
    </location>
</feature>
<dbReference type="Proteomes" id="UP000241818">
    <property type="component" value="Unassembled WGS sequence"/>
</dbReference>
<evidence type="ECO:0000313" key="9">
    <source>
        <dbReference type="EMBL" id="PSS09151.1"/>
    </source>
</evidence>
<evidence type="ECO:0000259" key="8">
    <source>
        <dbReference type="Pfam" id="PF24106"/>
    </source>
</evidence>
<dbReference type="Gene3D" id="2.130.10.10">
    <property type="entry name" value="YVTN repeat-like/Quinoprotein amine dehydrogenase"/>
    <property type="match status" value="1"/>
</dbReference>
<evidence type="ECO:0000256" key="1">
    <source>
        <dbReference type="ARBA" id="ARBA00004201"/>
    </source>
</evidence>
<comment type="subcellular location">
    <subcellularLocation>
        <location evidence="1">Cytoplasm</location>
        <location evidence="1">P-body</location>
    </subcellularLocation>
</comment>
<evidence type="ECO:0000256" key="3">
    <source>
        <dbReference type="ARBA" id="ARBA00022490"/>
    </source>
</evidence>
<dbReference type="STRING" id="857342.A0A2T3AS06"/>
<dbReference type="PANTHER" id="PTHR15598:SF5">
    <property type="entry name" value="ENHANCER OF MRNA-DECAPPING PROTEIN 4"/>
    <property type="match status" value="1"/>
</dbReference>
<feature type="compositionally biased region" description="Pro residues" evidence="7">
    <location>
        <begin position="132"/>
        <end position="142"/>
    </location>
</feature>
<dbReference type="InterPro" id="IPR036322">
    <property type="entry name" value="WD40_repeat_dom_sf"/>
</dbReference>
<name>A0A2T3AS06_AMORE</name>
<dbReference type="InterPro" id="IPR015943">
    <property type="entry name" value="WD40/YVTN_repeat-like_dom_sf"/>
</dbReference>
<feature type="region of interest" description="Disordered" evidence="7">
    <location>
        <begin position="1002"/>
        <end position="1120"/>
    </location>
</feature>
<dbReference type="OrthoDB" id="21128at2759"/>
<gene>
    <name evidence="9" type="ORF">M430DRAFT_128106</name>
</gene>
<evidence type="ECO:0000256" key="6">
    <source>
        <dbReference type="SAM" id="Coils"/>
    </source>
</evidence>
<dbReference type="InterPro" id="IPR055393">
    <property type="entry name" value="Beta-prop_EDC4L"/>
</dbReference>
<feature type="compositionally biased region" description="Basic and acidic residues" evidence="7">
    <location>
        <begin position="1023"/>
        <end position="1034"/>
    </location>
</feature>
<comment type="similarity">
    <text evidence="2">Belongs to the WD repeat EDC4 family.</text>
</comment>
<reference evidence="9 10" key="1">
    <citation type="journal article" date="2018" name="New Phytol.">
        <title>Comparative genomics and transcriptomics depict ericoid mycorrhizal fungi as versatile saprotrophs and plant mutualists.</title>
        <authorList>
            <person name="Martino E."/>
            <person name="Morin E."/>
            <person name="Grelet G.A."/>
            <person name="Kuo A."/>
            <person name="Kohler A."/>
            <person name="Daghino S."/>
            <person name="Barry K.W."/>
            <person name="Cichocki N."/>
            <person name="Clum A."/>
            <person name="Dockter R.B."/>
            <person name="Hainaut M."/>
            <person name="Kuo R.C."/>
            <person name="LaButti K."/>
            <person name="Lindahl B.D."/>
            <person name="Lindquist E.A."/>
            <person name="Lipzen A."/>
            <person name="Khouja H.R."/>
            <person name="Magnuson J."/>
            <person name="Murat C."/>
            <person name="Ohm R.A."/>
            <person name="Singer S.W."/>
            <person name="Spatafora J.W."/>
            <person name="Wang M."/>
            <person name="Veneault-Fourrey C."/>
            <person name="Henrissat B."/>
            <person name="Grigoriev I.V."/>
            <person name="Martin F.M."/>
            <person name="Perotto S."/>
        </authorList>
    </citation>
    <scope>NUCLEOTIDE SEQUENCE [LARGE SCALE GENOMIC DNA]</scope>
    <source>
        <strain evidence="9 10">ATCC 22711</strain>
    </source>
</reference>
<feature type="compositionally biased region" description="Pro residues" evidence="7">
    <location>
        <begin position="70"/>
        <end position="82"/>
    </location>
</feature>
<dbReference type="GO" id="GO:0000932">
    <property type="term" value="C:P-body"/>
    <property type="evidence" value="ECO:0007669"/>
    <property type="project" value="UniProtKB-SubCell"/>
</dbReference>
<dbReference type="SUPFAM" id="SSF50978">
    <property type="entry name" value="WD40 repeat-like"/>
    <property type="match status" value="1"/>
</dbReference>
<dbReference type="EMBL" id="KZ679017">
    <property type="protein sequence ID" value="PSS09151.1"/>
    <property type="molecule type" value="Genomic_DNA"/>
</dbReference>
<feature type="compositionally biased region" description="Polar residues" evidence="7">
    <location>
        <begin position="1109"/>
        <end position="1118"/>
    </location>
</feature>
<feature type="domain" description="EDC4-like protein pdc1 beta-propeller" evidence="8">
    <location>
        <begin position="533"/>
        <end position="904"/>
    </location>
</feature>
<keyword evidence="4" id="KW-0853">WD repeat</keyword>
<dbReference type="RefSeq" id="XP_024717449.1">
    <property type="nucleotide sequence ID" value="XM_024862053.1"/>
</dbReference>
<accession>A0A2T3AS06</accession>
<feature type="compositionally biased region" description="Low complexity" evidence="7">
    <location>
        <begin position="46"/>
        <end position="69"/>
    </location>
</feature>
<feature type="compositionally biased region" description="Low complexity" evidence="7">
    <location>
        <begin position="1039"/>
        <end position="1049"/>
    </location>
</feature>
<feature type="compositionally biased region" description="Polar residues" evidence="7">
    <location>
        <begin position="177"/>
        <end position="188"/>
    </location>
</feature>
<proteinExistence type="inferred from homology"/>
<evidence type="ECO:0000256" key="2">
    <source>
        <dbReference type="ARBA" id="ARBA00009639"/>
    </source>
</evidence>
<feature type="coiled-coil region" evidence="6">
    <location>
        <begin position="407"/>
        <end position="434"/>
    </location>
</feature>
<feature type="compositionally biased region" description="Basic and acidic residues" evidence="7">
    <location>
        <begin position="1050"/>
        <end position="1060"/>
    </location>
</feature>
<evidence type="ECO:0000256" key="5">
    <source>
        <dbReference type="ARBA" id="ARBA00022737"/>
    </source>
</evidence>
<keyword evidence="3" id="KW-0963">Cytoplasm</keyword>
<feature type="compositionally biased region" description="Low complexity" evidence="7">
    <location>
        <begin position="1005"/>
        <end position="1015"/>
    </location>
</feature>
<feature type="compositionally biased region" description="Basic and acidic residues" evidence="7">
    <location>
        <begin position="336"/>
        <end position="351"/>
    </location>
</feature>
<sequence>MSGYPGASDEGNGLDSIFAQLRQQQNKSVKLEPSYGYYNPSNYFGQPSQQPQQAQQLPPGYQQPSVTSPVPTPPANSQPPHHPSAIMSPVEQPQQFIPAASGGAPNPDRTSSLLNLLKFSQPPTTSTTSPKQPAPIGTPLPPSRETSLNFSAPDLAGPSSAPGGGRGGPDLLATLMGSIQSKPPQQTAAPFGAVSQPTQSGLPAAAATSPSADTQAYLLSLLNQPKPSQDDTSPPLRPAKVLTPQSKASSQDEGDLTQALEDAALDMNLMGSAATEGGLTPLGKDNKENAREPSPPKQGLFTYVNPFDQLAASSPRNRTPKHASPGPSSAPAVQILKRESSDNKRKMDERSAQSSSAPSKRKTEPSSNASSSPPTPLPDGRTQLEALIGIGAPTPKETVAHALSGIGDQVDKQVQEAIANAEKAESQAEIQEDMKAMLAATTEGEIEETTKAAAQAIQKELGKQENEHVLDKLPEEIAEAVKDVIDETAHGHIADSWESADAEDSPTKEGEENVVKVYNFPMKPWTSITIKESEEPRPVFRDEAVMDIARLKKEFDQIDRTLVTASNNFIVYGMSKNGGIRIIRQDDGKDARLFTETHDRIFSVVTSSSSADLKEAIIGTGISGTVYWALIKDGEGDNIEDSHPEMHGFALPPLLSQDNESPGGVLKTRARKSAAHPDFFAVGRGKSIHIIWPSVIMKSYLKNGKDRIADTEKYLNQHSLKVNTGKAGKDFTFSEDDTTIVSLDKAGRVKFWDIRPLTETDSSGNPHPANTKPIEIKEPIVTFTTTPATEKSWPTSVLFVDKLRPYQRGGALRYLIVGMKQNHTLQLWDLALGKPVQEIHLPHGKESDAVCSVLYHAATGMIVVGHPTRNSIYFLHLSAPKYNLSKNITQAEYMRKLASVDPSIPKPDSTAVVSGMREYSFANKGSLRSLDILASPASSTVGGEGATLFELYAMHSKGVTCLGIKQRDLGWTSDNKVIEPVVAEKAGVISIESIKEVPAAPAPEVPEAAPQPSAPTRIISRPAGKEATSKDVAKKSTNAEPAASAPAASKPEEKIEKKEGSPNGGLANASATEKHGKSKRRKGASAEAAASGSPAAPTAPSSKTIVLDPSSNSRNGNVSKAGAGSVAELVDTSSVPQSLSDATLKSLQSHITNEVKKTFSSSMDSLFQELKTDRRTQSAVAKSEQEAVLRVVSSTLSDNIEVSLSRIISNSIQKSVIPAVTETTQNVLKEQLNSSLHSHLGNNLPKELQKALPDAIGKALHQPQLLKLMSESLAKSVAFRVEEQFALTLQNVVTPAFSKLAVQTTQKAAADIQRQVNGKIEALERQHHADNVKIDQLMQLVTGLTETVSSMASAQTEFQGQFLRMQQQAIAEKREAARESQSSAAPSAAVAAPVEEKTPQQLQYEAMLDSVSSAMREGNYETAIIRWLQTGLHQEFFENYFSKFNPDFIRELNPLLLLSIGSAISAGMEDKLVMQRIAWLETVLSVLQAHVAAADFHEDIREHVPKIVAHYITRLEHLFMVVSNVNAQDPILKRISMLVTACNRILDATRSRTASPANLLTTMSNSGRRH</sequence>
<feature type="region of interest" description="Disordered" evidence="7">
    <location>
        <begin position="30"/>
        <end position="382"/>
    </location>
</feature>
<feature type="compositionally biased region" description="Low complexity" evidence="7">
    <location>
        <begin position="120"/>
        <end position="131"/>
    </location>
</feature>
<keyword evidence="6" id="KW-0175">Coiled coil</keyword>
<dbReference type="FunFam" id="2.130.10.10:FF:000817">
    <property type="entry name" value="WGS project CABT00000000 data, contig 2.15"/>
    <property type="match status" value="1"/>
</dbReference>
<dbReference type="InterPro" id="IPR045152">
    <property type="entry name" value="EDC4-like"/>
</dbReference>
<feature type="compositionally biased region" description="Polar residues" evidence="7">
    <location>
        <begin position="221"/>
        <end position="232"/>
    </location>
</feature>
<protein>
    <recommendedName>
        <fullName evidence="8">EDC4-like protein pdc1 beta-propeller domain-containing protein</fullName>
    </recommendedName>
</protein>
<dbReference type="InParanoid" id="A0A2T3AS06"/>
<evidence type="ECO:0000256" key="7">
    <source>
        <dbReference type="SAM" id="MobiDB-lite"/>
    </source>
</evidence>
<dbReference type="GeneID" id="36570134"/>